<dbReference type="PROSITE" id="PS51294">
    <property type="entry name" value="HTH_MYB"/>
    <property type="match status" value="2"/>
</dbReference>
<evidence type="ECO:0000256" key="1">
    <source>
        <dbReference type="ARBA" id="ARBA00004123"/>
    </source>
</evidence>
<dbReference type="FunFam" id="1.10.10.60:FF:000011">
    <property type="entry name" value="Myb transcription factor"/>
    <property type="match status" value="1"/>
</dbReference>
<evidence type="ECO:0000256" key="2">
    <source>
        <dbReference type="ARBA" id="ARBA00022737"/>
    </source>
</evidence>
<evidence type="ECO:0000256" key="3">
    <source>
        <dbReference type="ARBA" id="ARBA00023015"/>
    </source>
</evidence>
<sequence length="285" mass="31813">MEGHVIASGSAEQVGHDDAMADIRRGPWTAEEDSMLKTYVTIHGEGRWNSVARCAGLKRTGKSCRLRWLNYLRPDVRRGNINLKEQLLILELHSRWGNRWSKIAQYLPGRTDNEIKNYWRTRVQKQAKQLKCDVNSKQFRDAMRYVWIPRMMERIRAASEPYSGQPAATDNHTAGVSPSTQVGAFGTDPADHPYFMPAISGGASSDSSEAQVSSISDVTECYDLSGGNNNYPDNPQNGPVSCQPGTDVQPSEHSSGWFDGGDSLDGLWSDENMWFLQQQLCDAVL</sequence>
<evidence type="ECO:0000256" key="4">
    <source>
        <dbReference type="ARBA" id="ARBA00023125"/>
    </source>
</evidence>
<feature type="region of interest" description="Disordered" evidence="7">
    <location>
        <begin position="224"/>
        <end position="259"/>
    </location>
</feature>
<evidence type="ECO:0000259" key="9">
    <source>
        <dbReference type="PROSITE" id="PS51294"/>
    </source>
</evidence>
<keyword evidence="2" id="KW-0677">Repeat</keyword>
<dbReference type="GO" id="GO:0043565">
    <property type="term" value="F:sequence-specific DNA binding"/>
    <property type="evidence" value="ECO:0007669"/>
    <property type="project" value="InterPro"/>
</dbReference>
<evidence type="ECO:0000256" key="5">
    <source>
        <dbReference type="ARBA" id="ARBA00023163"/>
    </source>
</evidence>
<dbReference type="Pfam" id="PF00249">
    <property type="entry name" value="Myb_DNA-binding"/>
    <property type="match status" value="2"/>
</dbReference>
<keyword evidence="6" id="KW-0539">Nucleus</keyword>
<dbReference type="SMART" id="SM00717">
    <property type="entry name" value="SANT"/>
    <property type="match status" value="2"/>
</dbReference>
<feature type="domain" description="Myb-like" evidence="8">
    <location>
        <begin position="20"/>
        <end position="72"/>
    </location>
</feature>
<keyword evidence="3" id="KW-0805">Transcription regulation</keyword>
<accession>A0A5N6QMH1</accession>
<dbReference type="GO" id="GO:0005634">
    <property type="term" value="C:nucleus"/>
    <property type="evidence" value="ECO:0007669"/>
    <property type="project" value="UniProtKB-SubCell"/>
</dbReference>
<proteinExistence type="predicted"/>
<dbReference type="CDD" id="cd00167">
    <property type="entry name" value="SANT"/>
    <property type="match status" value="2"/>
</dbReference>
<feature type="domain" description="Myb-like" evidence="8">
    <location>
        <begin position="73"/>
        <end position="123"/>
    </location>
</feature>
<dbReference type="EMBL" id="CM017322">
    <property type="protein sequence ID" value="KAE8008331.1"/>
    <property type="molecule type" value="Genomic_DNA"/>
</dbReference>
<dbReference type="GO" id="GO:0003700">
    <property type="term" value="F:DNA-binding transcription factor activity"/>
    <property type="evidence" value="ECO:0007669"/>
    <property type="project" value="InterPro"/>
</dbReference>
<dbReference type="AlphaFoldDB" id="A0A5N6QMH1"/>
<dbReference type="PANTHER" id="PTHR45675">
    <property type="entry name" value="MYB TRANSCRIPTION FACTOR-RELATED-RELATED"/>
    <property type="match status" value="1"/>
</dbReference>
<evidence type="ECO:0000259" key="8">
    <source>
        <dbReference type="PROSITE" id="PS50090"/>
    </source>
</evidence>
<organism evidence="10 11">
    <name type="scientific">Carpinus fangiana</name>
    <dbReference type="NCBI Taxonomy" id="176857"/>
    <lineage>
        <taxon>Eukaryota</taxon>
        <taxon>Viridiplantae</taxon>
        <taxon>Streptophyta</taxon>
        <taxon>Embryophyta</taxon>
        <taxon>Tracheophyta</taxon>
        <taxon>Spermatophyta</taxon>
        <taxon>Magnoliopsida</taxon>
        <taxon>eudicotyledons</taxon>
        <taxon>Gunneridae</taxon>
        <taxon>Pentapetalae</taxon>
        <taxon>rosids</taxon>
        <taxon>fabids</taxon>
        <taxon>Fagales</taxon>
        <taxon>Betulaceae</taxon>
        <taxon>Carpinus</taxon>
    </lineage>
</organism>
<evidence type="ECO:0000256" key="7">
    <source>
        <dbReference type="SAM" id="MobiDB-lite"/>
    </source>
</evidence>
<keyword evidence="5" id="KW-0804">Transcription</keyword>
<dbReference type="Gene3D" id="1.10.10.60">
    <property type="entry name" value="Homeodomain-like"/>
    <property type="match status" value="2"/>
</dbReference>
<feature type="domain" description="HTH myb-type" evidence="9">
    <location>
        <begin position="77"/>
        <end position="127"/>
    </location>
</feature>
<keyword evidence="4" id="KW-0238">DNA-binding</keyword>
<evidence type="ECO:0000256" key="6">
    <source>
        <dbReference type="ARBA" id="ARBA00023242"/>
    </source>
</evidence>
<dbReference type="FunFam" id="1.10.10.60:FF:000107">
    <property type="entry name" value="MYB transcription factor"/>
    <property type="match status" value="1"/>
</dbReference>
<dbReference type="OrthoDB" id="2143914at2759"/>
<reference evidence="10 11" key="1">
    <citation type="submission" date="2019-06" db="EMBL/GenBank/DDBJ databases">
        <title>A chromosomal-level reference genome of Carpinus fangiana (Coryloideae, Betulaceae).</title>
        <authorList>
            <person name="Yang X."/>
            <person name="Wang Z."/>
            <person name="Zhang L."/>
            <person name="Hao G."/>
            <person name="Liu J."/>
            <person name="Yang Y."/>
        </authorList>
    </citation>
    <scope>NUCLEOTIDE SEQUENCE [LARGE SCALE GENOMIC DNA]</scope>
    <source>
        <strain evidence="10">Cfa_2016G</strain>
        <tissue evidence="10">Leaf</tissue>
    </source>
</reference>
<dbReference type="PROSITE" id="PS50090">
    <property type="entry name" value="MYB_LIKE"/>
    <property type="match status" value="2"/>
</dbReference>
<dbReference type="InterPro" id="IPR009057">
    <property type="entry name" value="Homeodomain-like_sf"/>
</dbReference>
<dbReference type="PANTHER" id="PTHR45675:SF31">
    <property type="entry name" value="MYB TRANSCRIPTION FACTOR"/>
    <property type="match status" value="1"/>
</dbReference>
<comment type="subcellular location">
    <subcellularLocation>
        <location evidence="1">Nucleus</location>
    </subcellularLocation>
</comment>
<feature type="compositionally biased region" description="Polar residues" evidence="7">
    <location>
        <begin position="226"/>
        <end position="253"/>
    </location>
</feature>
<feature type="domain" description="HTH myb-type" evidence="9">
    <location>
        <begin position="20"/>
        <end position="76"/>
    </location>
</feature>
<dbReference type="InterPro" id="IPR017930">
    <property type="entry name" value="Myb_dom"/>
</dbReference>
<name>A0A5N6QMH1_9ROSI</name>
<dbReference type="InterPro" id="IPR001005">
    <property type="entry name" value="SANT/Myb"/>
</dbReference>
<evidence type="ECO:0008006" key="12">
    <source>
        <dbReference type="Google" id="ProtNLM"/>
    </source>
</evidence>
<dbReference type="InterPro" id="IPR044676">
    <property type="entry name" value="EOBI/EOBII-like_plant"/>
</dbReference>
<keyword evidence="11" id="KW-1185">Reference proteome</keyword>
<evidence type="ECO:0000313" key="11">
    <source>
        <dbReference type="Proteomes" id="UP000327013"/>
    </source>
</evidence>
<gene>
    <name evidence="10" type="ORF">FH972_004852</name>
</gene>
<protein>
    <recommendedName>
        <fullName evidence="12">MYB transcription factor</fullName>
    </recommendedName>
</protein>
<dbReference type="SUPFAM" id="SSF46689">
    <property type="entry name" value="Homeodomain-like"/>
    <property type="match status" value="1"/>
</dbReference>
<evidence type="ECO:0000313" key="10">
    <source>
        <dbReference type="EMBL" id="KAE8008331.1"/>
    </source>
</evidence>
<dbReference type="Proteomes" id="UP000327013">
    <property type="component" value="Chromosome 2"/>
</dbReference>